<dbReference type="Proteomes" id="UP000636949">
    <property type="component" value="Unassembled WGS sequence"/>
</dbReference>
<evidence type="ECO:0000313" key="2">
    <source>
        <dbReference type="Proteomes" id="UP000636949"/>
    </source>
</evidence>
<comment type="caution">
    <text evidence="1">The sequence shown here is derived from an EMBL/GenBank/DDBJ whole genome shotgun (WGS) entry which is preliminary data.</text>
</comment>
<evidence type="ECO:0000313" key="1">
    <source>
        <dbReference type="EMBL" id="GGF92100.1"/>
    </source>
</evidence>
<accession>A0A8J2Z2Y8</accession>
<name>A0A8J2Z2Y8_9GAMM</name>
<reference evidence="1" key="2">
    <citation type="submission" date="2020-09" db="EMBL/GenBank/DDBJ databases">
        <authorList>
            <person name="Sun Q."/>
            <person name="Zhou Y."/>
        </authorList>
    </citation>
    <scope>NUCLEOTIDE SEQUENCE</scope>
    <source>
        <strain evidence="1">CGMCC 1.15758</strain>
    </source>
</reference>
<dbReference type="AlphaFoldDB" id="A0A8J2Z2Y8"/>
<gene>
    <name evidence="1" type="ORF">GCM10010995_06580</name>
</gene>
<sequence length="64" mass="7327">MDRKSIQKKSSKNRVKALKSIGMEPINTFVKKEVKDKLIRIQKTNGYKLIGDAIDDVTQSFSEK</sequence>
<dbReference type="RefSeq" id="WP_117001665.1">
    <property type="nucleotide sequence ID" value="NZ_BMJS01000004.1"/>
</dbReference>
<reference evidence="1" key="1">
    <citation type="journal article" date="2014" name="Int. J. Syst. Evol. Microbiol.">
        <title>Complete genome sequence of Corynebacterium casei LMG S-19264T (=DSM 44701T), isolated from a smear-ripened cheese.</title>
        <authorList>
            <consortium name="US DOE Joint Genome Institute (JGI-PGF)"/>
            <person name="Walter F."/>
            <person name="Albersmeier A."/>
            <person name="Kalinowski J."/>
            <person name="Ruckert C."/>
        </authorList>
    </citation>
    <scope>NUCLEOTIDE SEQUENCE</scope>
    <source>
        <strain evidence="1">CGMCC 1.15758</strain>
    </source>
</reference>
<proteinExistence type="predicted"/>
<dbReference type="EMBL" id="BMJS01000004">
    <property type="protein sequence ID" value="GGF92100.1"/>
    <property type="molecule type" value="Genomic_DNA"/>
</dbReference>
<organism evidence="1 2">
    <name type="scientific">Cysteiniphilum litorale</name>
    <dbReference type="NCBI Taxonomy" id="2056700"/>
    <lineage>
        <taxon>Bacteria</taxon>
        <taxon>Pseudomonadati</taxon>
        <taxon>Pseudomonadota</taxon>
        <taxon>Gammaproteobacteria</taxon>
        <taxon>Thiotrichales</taxon>
        <taxon>Fastidiosibacteraceae</taxon>
        <taxon>Cysteiniphilum</taxon>
    </lineage>
</organism>
<protein>
    <submittedName>
        <fullName evidence="1">Uncharacterized protein</fullName>
    </submittedName>
</protein>
<keyword evidence="2" id="KW-1185">Reference proteome</keyword>